<dbReference type="Pfam" id="PF02350">
    <property type="entry name" value="Epimerase_2"/>
    <property type="match status" value="1"/>
</dbReference>
<dbReference type="EC" id="5.1.3.14" evidence="2"/>
<reference evidence="2 3" key="1">
    <citation type="submission" date="2022-06" db="EMBL/GenBank/DDBJ databases">
        <title>Haloarcula sp. a new haloarchaeum isolate from saline soil.</title>
        <authorList>
            <person name="Strakova D."/>
            <person name="Galisteo C."/>
            <person name="Sanchez-Porro C."/>
            <person name="Ventosa A."/>
        </authorList>
    </citation>
    <scope>NUCLEOTIDE SEQUENCE [LARGE SCALE GENOMIC DNA]</scope>
    <source>
        <strain evidence="2 3">S1CR25-12</strain>
    </source>
</reference>
<dbReference type="InterPro" id="IPR003331">
    <property type="entry name" value="UDP_GlcNAc_Epimerase_2_dom"/>
</dbReference>
<comment type="caution">
    <text evidence="2">The sequence shown here is derived from an EMBL/GenBank/DDBJ whole genome shotgun (WGS) entry which is preliminary data.</text>
</comment>
<protein>
    <submittedName>
        <fullName evidence="2">UDP-N-acetylglucosamine 2-epimerase (Non-hydrolyzing)</fullName>
        <ecNumber evidence="2">5.1.3.14</ecNumber>
    </submittedName>
</protein>
<sequence>MTPRIVFVLGTRPEIVKLAPIIRACDRAEVEYAVVHTGQHYSERLDGVFFDDLELPEPEYNLEVGSGDHAAQTGEMVSRLGGVIEREAPDIVIVQGDTNSAFAGGIVASKRDAVLGHVEAGLRSFNRELPEELNRVLIDHAADHLFAPTDEAADQLRREAIPDERIEVTGNTVVDAVQQHERLARTKSDVLTELGVADEPFALMTAHRGANVDDPDRFQGLLDGIGAYGAHTDVPVVYPVHPRSAENIDEYDLDVPEEIRCVDPLNFLDFLRLESEASIVFTDSGGVQEETCVLETPCVTVRESTERPETLAVGSNVLADPTPESIVAAAFEVRDGPNDWESPFGDGHAADRILETFGVDAPPLSEEVPL</sequence>
<proteinExistence type="predicted"/>
<dbReference type="SUPFAM" id="SSF53756">
    <property type="entry name" value="UDP-Glycosyltransferase/glycogen phosphorylase"/>
    <property type="match status" value="1"/>
</dbReference>
<dbReference type="NCBIfam" id="TIGR00236">
    <property type="entry name" value="wecB"/>
    <property type="match status" value="1"/>
</dbReference>
<dbReference type="EMBL" id="JAMQON010000001">
    <property type="protein sequence ID" value="MDS0258351.1"/>
    <property type="molecule type" value="Genomic_DNA"/>
</dbReference>
<dbReference type="PANTHER" id="PTHR43174:SF1">
    <property type="entry name" value="UDP-N-ACETYLGLUCOSAMINE 2-EPIMERASE"/>
    <property type="match status" value="1"/>
</dbReference>
<name>A0ABU2F9G1_9EURY</name>
<keyword evidence="3" id="KW-1185">Reference proteome</keyword>
<evidence type="ECO:0000313" key="2">
    <source>
        <dbReference type="EMBL" id="MDS0258351.1"/>
    </source>
</evidence>
<dbReference type="PANTHER" id="PTHR43174">
    <property type="entry name" value="UDP-N-ACETYLGLUCOSAMINE 2-EPIMERASE"/>
    <property type="match status" value="1"/>
</dbReference>
<dbReference type="GO" id="GO:0008761">
    <property type="term" value="F:UDP-N-acetylglucosamine 2-epimerase activity"/>
    <property type="evidence" value="ECO:0007669"/>
    <property type="project" value="UniProtKB-EC"/>
</dbReference>
<dbReference type="CDD" id="cd03786">
    <property type="entry name" value="GTB_UDP-GlcNAc_2-Epimerase"/>
    <property type="match status" value="1"/>
</dbReference>
<keyword evidence="2" id="KW-0413">Isomerase</keyword>
<evidence type="ECO:0000259" key="1">
    <source>
        <dbReference type="Pfam" id="PF02350"/>
    </source>
</evidence>
<evidence type="ECO:0000313" key="3">
    <source>
        <dbReference type="Proteomes" id="UP001259659"/>
    </source>
</evidence>
<feature type="domain" description="UDP-N-acetylglucosamine 2-epimerase" evidence="1">
    <location>
        <begin position="25"/>
        <end position="356"/>
    </location>
</feature>
<dbReference type="Gene3D" id="3.40.50.2000">
    <property type="entry name" value="Glycogen Phosphorylase B"/>
    <property type="match status" value="2"/>
</dbReference>
<accession>A0ABU2F9G1</accession>
<dbReference type="InterPro" id="IPR029767">
    <property type="entry name" value="WecB-like"/>
</dbReference>
<gene>
    <name evidence="2" type="primary">wecB</name>
    <name evidence="2" type="ORF">NDI56_02875</name>
</gene>
<organism evidence="2 3">
    <name type="scientific">Haloarcula saliterrae</name>
    <dbReference type="NCBI Taxonomy" id="2950534"/>
    <lineage>
        <taxon>Archaea</taxon>
        <taxon>Methanobacteriati</taxon>
        <taxon>Methanobacteriota</taxon>
        <taxon>Stenosarchaea group</taxon>
        <taxon>Halobacteria</taxon>
        <taxon>Halobacteriales</taxon>
        <taxon>Haloarculaceae</taxon>
        <taxon>Haloarcula</taxon>
    </lineage>
</organism>
<dbReference type="Proteomes" id="UP001259659">
    <property type="component" value="Unassembled WGS sequence"/>
</dbReference>
<dbReference type="RefSeq" id="WP_310917919.1">
    <property type="nucleotide sequence ID" value="NZ_JAMQON010000001.1"/>
</dbReference>